<keyword evidence="3" id="KW-1185">Reference proteome</keyword>
<dbReference type="EMBL" id="CP059399">
    <property type="protein sequence ID" value="QLY30423.1"/>
    <property type="molecule type" value="Genomic_DNA"/>
</dbReference>
<sequence>MNERFPDPNAHTEHPPAYGQPELQPGQAESEDIREVEHRTNPQIYVTKGMPLRAELTTGTWLDMARPPQDIYAELYAVLGTEEDAGVDRFYIWDYRGFGSFQVTTGAIGLEGVDSVEILAQIAHGIAEHGQAFAAWTSAHEDDPASLDRFESAYKGWYASLAAYARHLLEPLHLEEHPRRAVPDVLKGYITVDYAALGDAMISEGDIIAVPADQGGVWVFDEGT</sequence>
<evidence type="ECO:0000313" key="2">
    <source>
        <dbReference type="EMBL" id="QLY30423.1"/>
    </source>
</evidence>
<organism evidence="2 3">
    <name type="scientific">Nocardia huaxiensis</name>
    <dbReference type="NCBI Taxonomy" id="2755382"/>
    <lineage>
        <taxon>Bacteria</taxon>
        <taxon>Bacillati</taxon>
        <taxon>Actinomycetota</taxon>
        <taxon>Actinomycetes</taxon>
        <taxon>Mycobacteriales</taxon>
        <taxon>Nocardiaceae</taxon>
        <taxon>Nocardia</taxon>
    </lineage>
</organism>
<dbReference type="AlphaFoldDB" id="A0A7D6ZLS7"/>
<name>A0A7D6ZLS7_9NOCA</name>
<dbReference type="KEGG" id="nhu:H0264_35770"/>
<evidence type="ECO:0000256" key="1">
    <source>
        <dbReference type="SAM" id="MobiDB-lite"/>
    </source>
</evidence>
<accession>A0A7D6ZLS7</accession>
<dbReference type="RefSeq" id="WP_181581621.1">
    <property type="nucleotide sequence ID" value="NZ_CP059399.1"/>
</dbReference>
<gene>
    <name evidence="2" type="ORF">H0264_35770</name>
</gene>
<protein>
    <submittedName>
        <fullName evidence="2">Antirestriction protein ArdA</fullName>
    </submittedName>
</protein>
<feature type="compositionally biased region" description="Basic and acidic residues" evidence="1">
    <location>
        <begin position="1"/>
        <end position="14"/>
    </location>
</feature>
<dbReference type="InterPro" id="IPR009899">
    <property type="entry name" value="ArdA"/>
</dbReference>
<evidence type="ECO:0000313" key="3">
    <source>
        <dbReference type="Proteomes" id="UP000515512"/>
    </source>
</evidence>
<proteinExistence type="predicted"/>
<dbReference type="Proteomes" id="UP000515512">
    <property type="component" value="Chromosome"/>
</dbReference>
<dbReference type="Pfam" id="PF07275">
    <property type="entry name" value="ArdA"/>
    <property type="match status" value="1"/>
</dbReference>
<feature type="region of interest" description="Disordered" evidence="1">
    <location>
        <begin position="1"/>
        <end position="32"/>
    </location>
</feature>
<reference evidence="2 3" key="1">
    <citation type="submission" date="2020-07" db="EMBL/GenBank/DDBJ databases">
        <authorList>
            <person name="Zhuang K."/>
            <person name="Ran Y."/>
        </authorList>
    </citation>
    <scope>NUCLEOTIDE SEQUENCE [LARGE SCALE GENOMIC DNA]</scope>
    <source>
        <strain evidence="2 3">WCH-YHL-001</strain>
    </source>
</reference>